<proteinExistence type="predicted"/>
<dbReference type="KEGG" id="plon:Pla110_14720"/>
<dbReference type="Proteomes" id="UP000317178">
    <property type="component" value="Chromosome"/>
</dbReference>
<dbReference type="Pfam" id="PF13649">
    <property type="entry name" value="Methyltransf_25"/>
    <property type="match status" value="1"/>
</dbReference>
<dbReference type="GO" id="GO:0008168">
    <property type="term" value="F:methyltransferase activity"/>
    <property type="evidence" value="ECO:0007669"/>
    <property type="project" value="UniProtKB-KW"/>
</dbReference>
<dbReference type="AlphaFoldDB" id="A0A518CKK9"/>
<dbReference type="InterPro" id="IPR041698">
    <property type="entry name" value="Methyltransf_25"/>
</dbReference>
<keyword evidence="2" id="KW-0489">Methyltransferase</keyword>
<evidence type="ECO:0000313" key="3">
    <source>
        <dbReference type="Proteomes" id="UP000317178"/>
    </source>
</evidence>
<name>A0A518CKK9_9PLAN</name>
<evidence type="ECO:0000259" key="1">
    <source>
        <dbReference type="Pfam" id="PF13649"/>
    </source>
</evidence>
<accession>A0A518CKK9</accession>
<sequence length="445" mass="50604">MATDFRNETRNRRHEVTESVQKQYELLPYPDRDPERELESLRYVNLDQLAAINHKCFRGQLDLSKPRRVLVAGGGTGDSTVFLAEQLRHFPAEVVHVDLSERAMNIARRRIEKRGLTDKVTWRQGSLLDLAPGNAGFFDYINCVGVLHHLDDPSAGLAALNSVLKPDGAMGLMVYGRYGRTAIYQMQRLLTLAGLQGATPSPELFAEFRRFLNKLPATNWQQHGKTIMTFIKEADDSELYDLFFHTCDQAYSVTELVKLLNTSGLHLLDFTNESRFFYQSRHIFRDSPWWSEISNKPVAEQQEMAEIYWGCVIKHAFWAAREPDRQVNTTQLNLTPGWSELSRMVNVRNSIVAHQAPVWSIDFQIRGGIKVTVNVDMSPVVRAFCELIDDQLSTGEIIQQIKQSASLCAGLAESDITPMIQKAVRSLTDHDLLFLRHPDTVSIRS</sequence>
<dbReference type="PANTHER" id="PTHR43464:SF91">
    <property type="entry name" value="SLL0487 PROTEIN"/>
    <property type="match status" value="1"/>
</dbReference>
<organism evidence="2 3">
    <name type="scientific">Polystyrenella longa</name>
    <dbReference type="NCBI Taxonomy" id="2528007"/>
    <lineage>
        <taxon>Bacteria</taxon>
        <taxon>Pseudomonadati</taxon>
        <taxon>Planctomycetota</taxon>
        <taxon>Planctomycetia</taxon>
        <taxon>Planctomycetales</taxon>
        <taxon>Planctomycetaceae</taxon>
        <taxon>Polystyrenella</taxon>
    </lineage>
</organism>
<dbReference type="Gene3D" id="3.40.50.150">
    <property type="entry name" value="Vaccinia Virus protein VP39"/>
    <property type="match status" value="1"/>
</dbReference>
<gene>
    <name evidence="2" type="ORF">Pla110_14720</name>
</gene>
<dbReference type="RefSeq" id="WP_144994619.1">
    <property type="nucleotide sequence ID" value="NZ_CP036281.1"/>
</dbReference>
<dbReference type="PANTHER" id="PTHR43464">
    <property type="entry name" value="METHYLTRANSFERASE"/>
    <property type="match status" value="1"/>
</dbReference>
<reference evidence="2 3" key="1">
    <citation type="submission" date="2019-02" db="EMBL/GenBank/DDBJ databases">
        <title>Deep-cultivation of Planctomycetes and their phenomic and genomic characterization uncovers novel biology.</title>
        <authorList>
            <person name="Wiegand S."/>
            <person name="Jogler M."/>
            <person name="Boedeker C."/>
            <person name="Pinto D."/>
            <person name="Vollmers J."/>
            <person name="Rivas-Marin E."/>
            <person name="Kohn T."/>
            <person name="Peeters S.H."/>
            <person name="Heuer A."/>
            <person name="Rast P."/>
            <person name="Oberbeckmann S."/>
            <person name="Bunk B."/>
            <person name="Jeske O."/>
            <person name="Meyerdierks A."/>
            <person name="Storesund J.E."/>
            <person name="Kallscheuer N."/>
            <person name="Luecker S."/>
            <person name="Lage O.M."/>
            <person name="Pohl T."/>
            <person name="Merkel B.J."/>
            <person name="Hornburger P."/>
            <person name="Mueller R.-W."/>
            <person name="Bruemmer F."/>
            <person name="Labrenz M."/>
            <person name="Spormann A.M."/>
            <person name="Op den Camp H."/>
            <person name="Overmann J."/>
            <person name="Amann R."/>
            <person name="Jetten M.S.M."/>
            <person name="Mascher T."/>
            <person name="Medema M.H."/>
            <person name="Devos D.P."/>
            <person name="Kaster A.-K."/>
            <person name="Ovreas L."/>
            <person name="Rohde M."/>
            <person name="Galperin M.Y."/>
            <person name="Jogler C."/>
        </authorList>
    </citation>
    <scope>NUCLEOTIDE SEQUENCE [LARGE SCALE GENOMIC DNA]</scope>
    <source>
        <strain evidence="2 3">Pla110</strain>
    </source>
</reference>
<dbReference type="GO" id="GO:0032259">
    <property type="term" value="P:methylation"/>
    <property type="evidence" value="ECO:0007669"/>
    <property type="project" value="UniProtKB-KW"/>
</dbReference>
<dbReference type="OrthoDB" id="323463at2"/>
<feature type="domain" description="Methyltransferase" evidence="1">
    <location>
        <begin position="69"/>
        <end position="168"/>
    </location>
</feature>
<keyword evidence="2" id="KW-0808">Transferase</keyword>
<evidence type="ECO:0000313" key="2">
    <source>
        <dbReference type="EMBL" id="QDU79758.1"/>
    </source>
</evidence>
<dbReference type="EMBL" id="CP036281">
    <property type="protein sequence ID" value="QDU79758.1"/>
    <property type="molecule type" value="Genomic_DNA"/>
</dbReference>
<dbReference type="SUPFAM" id="SSF53335">
    <property type="entry name" value="S-adenosyl-L-methionine-dependent methyltransferases"/>
    <property type="match status" value="1"/>
</dbReference>
<protein>
    <submittedName>
        <fullName evidence="2">Putative S-adenosyl-L-methionine-dependent methyltransferase</fullName>
    </submittedName>
</protein>
<dbReference type="CDD" id="cd02440">
    <property type="entry name" value="AdoMet_MTases"/>
    <property type="match status" value="1"/>
</dbReference>
<dbReference type="InterPro" id="IPR029063">
    <property type="entry name" value="SAM-dependent_MTases_sf"/>
</dbReference>
<keyword evidence="3" id="KW-1185">Reference proteome</keyword>